<evidence type="ECO:0000259" key="2">
    <source>
        <dbReference type="Pfam" id="PF00248"/>
    </source>
</evidence>
<dbReference type="PANTHER" id="PTHR43364:SF4">
    <property type="entry name" value="NAD(P)-LINKED OXIDOREDUCTASE SUPERFAMILY PROTEIN"/>
    <property type="match status" value="1"/>
</dbReference>
<dbReference type="CDD" id="cd19082">
    <property type="entry name" value="AKR_AKR10A1_2"/>
    <property type="match status" value="1"/>
</dbReference>
<evidence type="ECO:0000313" key="4">
    <source>
        <dbReference type="Proteomes" id="UP001139486"/>
    </source>
</evidence>
<dbReference type="Proteomes" id="UP001139486">
    <property type="component" value="Unassembled WGS sequence"/>
</dbReference>
<dbReference type="PANTHER" id="PTHR43364">
    <property type="entry name" value="NADH-SPECIFIC METHYLGLYOXAL REDUCTASE-RELATED"/>
    <property type="match status" value="1"/>
</dbReference>
<keyword evidence="1" id="KW-0560">Oxidoreductase</keyword>
<gene>
    <name evidence="3" type="ORF">M9979_01125</name>
</gene>
<accession>A0A9X2HNK1</accession>
<evidence type="ECO:0000256" key="1">
    <source>
        <dbReference type="ARBA" id="ARBA00023002"/>
    </source>
</evidence>
<dbReference type="Gene3D" id="3.20.20.100">
    <property type="entry name" value="NADP-dependent oxidoreductase domain"/>
    <property type="match status" value="1"/>
</dbReference>
<dbReference type="InterPro" id="IPR050523">
    <property type="entry name" value="AKR_Detox_Biosynth"/>
</dbReference>
<dbReference type="SUPFAM" id="SSF51430">
    <property type="entry name" value="NAD(P)-linked oxidoreductase"/>
    <property type="match status" value="1"/>
</dbReference>
<sequence length="320" mass="34614">MLDRVTLANTDLTVSRLCYGTNMLGTAIDQAGAAAILDRFVDLGGNFIDTARSYGDWIPDAPAGASERAVGTWLKGRNRDEFVIATKGGFYDMRVGDYRNRITPADIESDLAQSLDHLGVDAIDLYWLHMDNPEAPVGPIVDTLIAAKAAGRIRWFGASNWTADRVREANAYAQSRGSEGFIAIEPFWGLAKPNEGNAMQQGYQLYFEDYGADLRDAGLAIVPYCGQSRGYFSRLDAGEATDDLKAFYDHPANEGRFAAAKRVAARHGVPVADVVLAYLLNQPGQVIPIFGASSPARVEESVRAASLDLSADEVAELRAG</sequence>
<reference evidence="3" key="1">
    <citation type="submission" date="2022-05" db="EMBL/GenBank/DDBJ databases">
        <title>Sphingomonas sp. strain RP10 Genome sequencing and assembly.</title>
        <authorList>
            <person name="Kim I."/>
        </authorList>
    </citation>
    <scope>NUCLEOTIDE SEQUENCE</scope>
    <source>
        <strain evidence="3">RP10</strain>
    </source>
</reference>
<dbReference type="AlphaFoldDB" id="A0A9X2HNK1"/>
<protein>
    <submittedName>
        <fullName evidence="3">Aldo/keto reductase</fullName>
    </submittedName>
</protein>
<name>A0A9X2HNK1_9SPHN</name>
<dbReference type="InterPro" id="IPR036812">
    <property type="entry name" value="NAD(P)_OxRdtase_dom_sf"/>
</dbReference>
<dbReference type="GO" id="GO:0016491">
    <property type="term" value="F:oxidoreductase activity"/>
    <property type="evidence" value="ECO:0007669"/>
    <property type="project" value="UniProtKB-KW"/>
</dbReference>
<proteinExistence type="predicted"/>
<evidence type="ECO:0000313" key="3">
    <source>
        <dbReference type="EMBL" id="MCP3733487.1"/>
    </source>
</evidence>
<organism evidence="3 4">
    <name type="scientific">Sphingomonas liriopis</name>
    <dbReference type="NCBI Taxonomy" id="2949094"/>
    <lineage>
        <taxon>Bacteria</taxon>
        <taxon>Pseudomonadati</taxon>
        <taxon>Pseudomonadota</taxon>
        <taxon>Alphaproteobacteria</taxon>
        <taxon>Sphingomonadales</taxon>
        <taxon>Sphingomonadaceae</taxon>
        <taxon>Sphingomonas</taxon>
    </lineage>
</organism>
<feature type="domain" description="NADP-dependent oxidoreductase" evidence="2">
    <location>
        <begin position="16"/>
        <end position="318"/>
    </location>
</feature>
<comment type="caution">
    <text evidence="3">The sequence shown here is derived from an EMBL/GenBank/DDBJ whole genome shotgun (WGS) entry which is preliminary data.</text>
</comment>
<dbReference type="Pfam" id="PF00248">
    <property type="entry name" value="Aldo_ket_red"/>
    <property type="match status" value="1"/>
</dbReference>
<dbReference type="EMBL" id="JAMLDY010000001">
    <property type="protein sequence ID" value="MCP3733487.1"/>
    <property type="molecule type" value="Genomic_DNA"/>
</dbReference>
<dbReference type="InterPro" id="IPR023210">
    <property type="entry name" value="NADP_OxRdtase_dom"/>
</dbReference>
<keyword evidence="4" id="KW-1185">Reference proteome</keyword>
<dbReference type="GO" id="GO:0005829">
    <property type="term" value="C:cytosol"/>
    <property type="evidence" value="ECO:0007669"/>
    <property type="project" value="TreeGrafter"/>
</dbReference>
<dbReference type="RefSeq" id="WP_254287478.1">
    <property type="nucleotide sequence ID" value="NZ_JAMLDY010000001.1"/>
</dbReference>